<dbReference type="EMBL" id="JAUTXY010000017">
    <property type="protein sequence ID" value="MEE2061402.1"/>
    <property type="molecule type" value="Genomic_DNA"/>
</dbReference>
<dbReference type="Proteomes" id="UP001336020">
    <property type="component" value="Unassembled WGS sequence"/>
</dbReference>
<evidence type="ECO:0000313" key="2">
    <source>
        <dbReference type="EMBL" id="MEE2061402.1"/>
    </source>
</evidence>
<dbReference type="RefSeq" id="WP_330136551.1">
    <property type="nucleotide sequence ID" value="NZ_JAUTXY010000017.1"/>
</dbReference>
<keyword evidence="3" id="KW-1185">Reference proteome</keyword>
<accession>A0ABU7LJH4</accession>
<protein>
    <submittedName>
        <fullName evidence="2">GIY-YIG nuclease family protein</fullName>
    </submittedName>
</protein>
<dbReference type="CDD" id="cd10440">
    <property type="entry name" value="GIY-YIG_COG3680"/>
    <property type="match status" value="1"/>
</dbReference>
<proteinExistence type="predicted"/>
<name>A0ABU7LJH4_9NOCA</name>
<evidence type="ECO:0000256" key="1">
    <source>
        <dbReference type="SAM" id="MobiDB-lite"/>
    </source>
</evidence>
<evidence type="ECO:0000313" key="3">
    <source>
        <dbReference type="Proteomes" id="UP001336020"/>
    </source>
</evidence>
<comment type="caution">
    <text evidence="2">The sequence shown here is derived from an EMBL/GenBank/DDBJ whole genome shotgun (WGS) entry which is preliminary data.</text>
</comment>
<sequence length="394" mass="42508">MRTVWTVPLNIAQTLLESPEIQMFLTSNELPDTADDPRQRLSEFTLALGALARNSGRTFGSVDAANRELFGGSAGAVPVSLRLTVLRAIVTNVDDRTPTPGPLQKNVIDQLGAYVYAIVDSRDRSILYVGTGRANRIFTLTWTALGETHKLEEAKEKAPVATPETEAAIRRIKAVYASGYAVEHFIIADALHPAKDPEHTAGEVAQAVISSLGLLEPHRGEPVLTNLAGTNEESEADRTAVPISEIVRQYSAQAAPAPPTPCVVLRINEAKKASTEAVRELASRPWPAGTAARGIDGLPIIVVADNIVRGVYRATGWEAGARTEENGGTILYRFRGEADPELEKAFVNTRLTPDRLGLKRWPTSGWAPRLTRALPKPGGHPVSKPAPRPKAPRS</sequence>
<organism evidence="2 3">
    <name type="scientific">Rhodococcus artemisiae</name>
    <dbReference type="NCBI Taxonomy" id="714159"/>
    <lineage>
        <taxon>Bacteria</taxon>
        <taxon>Bacillati</taxon>
        <taxon>Actinomycetota</taxon>
        <taxon>Actinomycetes</taxon>
        <taxon>Mycobacteriales</taxon>
        <taxon>Nocardiaceae</taxon>
        <taxon>Rhodococcus</taxon>
    </lineage>
</organism>
<feature type="compositionally biased region" description="Pro residues" evidence="1">
    <location>
        <begin position="384"/>
        <end position="394"/>
    </location>
</feature>
<gene>
    <name evidence="2" type="ORF">Q7514_28145</name>
</gene>
<feature type="region of interest" description="Disordered" evidence="1">
    <location>
        <begin position="367"/>
        <end position="394"/>
    </location>
</feature>
<reference evidence="2 3" key="1">
    <citation type="submission" date="2023-07" db="EMBL/GenBank/DDBJ databases">
        <authorList>
            <person name="Girao M."/>
            <person name="Carvalho M.F."/>
        </authorList>
    </citation>
    <scope>NUCLEOTIDE SEQUENCE [LARGE SCALE GENOMIC DNA]</scope>
    <source>
        <strain evidence="2 3">YIM65754</strain>
    </source>
</reference>